<protein>
    <submittedName>
        <fullName evidence="1">Uncharacterized protein</fullName>
    </submittedName>
</protein>
<dbReference type="Proteomes" id="UP000004410">
    <property type="component" value="Unassembled WGS sequence"/>
</dbReference>
<gene>
    <name evidence="1" type="ORF">RUMGNA_00478</name>
</gene>
<dbReference type="AlphaFoldDB" id="A7AYW3"/>
<sequence>MIVLFVFINRQDISPAHLFYYSIVPLLLQCNPFFDFFSFFNK</sequence>
<proteinExistence type="predicted"/>
<reference evidence="1 2" key="1">
    <citation type="submission" date="2007-04" db="EMBL/GenBank/DDBJ databases">
        <authorList>
            <person name="Fulton L."/>
            <person name="Clifton S."/>
            <person name="Fulton B."/>
            <person name="Xu J."/>
            <person name="Minx P."/>
            <person name="Pepin K.H."/>
            <person name="Johnson M."/>
            <person name="Thiruvilangam P."/>
            <person name="Bhonagiri V."/>
            <person name="Nash W.E."/>
            <person name="Mardis E.R."/>
            <person name="Wilson R.K."/>
        </authorList>
    </citation>
    <scope>NUCLEOTIDE SEQUENCE [LARGE SCALE GENOMIC DNA]</scope>
    <source>
        <strain evidence="1 2">ATCC 29149</strain>
    </source>
</reference>
<dbReference type="EMBL" id="AAYG02000005">
    <property type="protein sequence ID" value="EDN78968.1"/>
    <property type="molecule type" value="Genomic_DNA"/>
</dbReference>
<evidence type="ECO:0000313" key="1">
    <source>
        <dbReference type="EMBL" id="EDN78968.1"/>
    </source>
</evidence>
<dbReference type="eggNOG" id="ENOG502ZTU7">
    <property type="taxonomic scope" value="Bacteria"/>
</dbReference>
<reference evidence="1 2" key="2">
    <citation type="submission" date="2007-06" db="EMBL/GenBank/DDBJ databases">
        <title>Draft genome sequence of Ruminococcus gnavus (ATCC 29149).</title>
        <authorList>
            <person name="Sudarsanam P."/>
            <person name="Ley R."/>
            <person name="Guruge J."/>
            <person name="Turnbaugh P.J."/>
            <person name="Mahowald M."/>
            <person name="Liep D."/>
            <person name="Gordon J."/>
        </authorList>
    </citation>
    <scope>NUCLEOTIDE SEQUENCE [LARGE SCALE GENOMIC DNA]</scope>
    <source>
        <strain evidence="1 2">ATCC 29149</strain>
    </source>
</reference>
<dbReference type="PaxDb" id="411470-RUMGNA_00478"/>
<organism evidence="1 2">
    <name type="scientific">Mediterraneibacter gnavus (strain ATCC 29149 / DSM 114966 / JCM 6515 / VPI C7-9)</name>
    <name type="common">Ruminococcus gnavus</name>
    <dbReference type="NCBI Taxonomy" id="411470"/>
    <lineage>
        <taxon>Bacteria</taxon>
        <taxon>Bacillati</taxon>
        <taxon>Bacillota</taxon>
        <taxon>Clostridia</taxon>
        <taxon>Lachnospirales</taxon>
        <taxon>Lachnospiraceae</taxon>
        <taxon>Mediterraneibacter</taxon>
    </lineage>
</organism>
<evidence type="ECO:0000313" key="2">
    <source>
        <dbReference type="Proteomes" id="UP000004410"/>
    </source>
</evidence>
<accession>A7AYW3</accession>
<name>A7AYW3_MEDG7</name>
<comment type="caution">
    <text evidence="1">The sequence shown here is derived from an EMBL/GenBank/DDBJ whole genome shotgun (WGS) entry which is preliminary data.</text>
</comment>